<dbReference type="EMBL" id="CP016023">
    <property type="protein sequence ID" value="ANJ75843.1"/>
    <property type="molecule type" value="Genomic_DNA"/>
</dbReference>
<evidence type="ECO:0000313" key="2">
    <source>
        <dbReference type="Proteomes" id="UP000078572"/>
    </source>
</evidence>
<gene>
    <name evidence="1" type="ORF">A9Y76_25610</name>
</gene>
<sequence>MLNRLKTLLGGTKPTPADALLVNAYSTLTTLPAIDFPHQVQGQRDLGDPELKPHLDGFIGYVLSRGDGQMTRTRYHLMRHLQRVQQHVSLSISAADHAAFSRWAEQANAVAFMEDGSVRDPQGRILLNGAGQQDVEAQVPYPQSAWQRKARSEFLLAEHGIRVASSLPPLVSEPELQLRPAAEVAGRVMALLAVAARAESLNDPNSKPLTIDALRQRLAPAFSYLSPREQAYLQDDAPEEKATIQMVWRYESLALLEWALGLLPELPFPTGICDVPQVARNVLDIASEDWPAKVQLRPAAEILDALDLHYRLHWIKREAELGRQALPDGLVPGVILERHYALNWLVRFENADWDEVDTPS</sequence>
<organism evidence="1 2">
    <name type="scientific">Ralstonia insidiosa</name>
    <dbReference type="NCBI Taxonomy" id="190721"/>
    <lineage>
        <taxon>Bacteria</taxon>
        <taxon>Pseudomonadati</taxon>
        <taxon>Pseudomonadota</taxon>
        <taxon>Betaproteobacteria</taxon>
        <taxon>Burkholderiales</taxon>
        <taxon>Burkholderiaceae</taxon>
        <taxon>Ralstonia</taxon>
    </lineage>
</organism>
<keyword evidence="2" id="KW-1185">Reference proteome</keyword>
<dbReference type="OrthoDB" id="4399984at2"/>
<dbReference type="GeneID" id="61529426"/>
<dbReference type="Pfam" id="PF14094">
    <property type="entry name" value="DUF4272"/>
    <property type="match status" value="1"/>
</dbReference>
<name>A0A192A673_9RALS</name>
<protein>
    <submittedName>
        <fullName evidence="1">Uncharacterized protein</fullName>
    </submittedName>
</protein>
<evidence type="ECO:0000313" key="1">
    <source>
        <dbReference type="EMBL" id="ANJ75843.1"/>
    </source>
</evidence>
<reference evidence="2" key="1">
    <citation type="submission" date="2016-06" db="EMBL/GenBank/DDBJ databases">
        <authorList>
            <person name="Xu Y."/>
            <person name="Nagy A."/>
            <person name="Yan X."/>
            <person name="Kim S.W."/>
            <person name="Haley B."/>
            <person name="Liu N.T."/>
            <person name="Nou X."/>
        </authorList>
    </citation>
    <scope>NUCLEOTIDE SEQUENCE [LARGE SCALE GENOMIC DNA]</scope>
    <source>
        <strain evidence="2">ATCC 49129</strain>
    </source>
</reference>
<dbReference type="RefSeq" id="WP_064808704.1">
    <property type="nucleotide sequence ID" value="NZ_CP016023.1"/>
</dbReference>
<dbReference type="InterPro" id="IPR025368">
    <property type="entry name" value="DUF4272"/>
</dbReference>
<accession>A0A192A673</accession>
<proteinExistence type="predicted"/>
<dbReference type="Proteomes" id="UP000078572">
    <property type="component" value="Chromosome 2"/>
</dbReference>
<dbReference type="AlphaFoldDB" id="A0A192A673"/>